<dbReference type="RefSeq" id="WP_163044310.1">
    <property type="nucleotide sequence ID" value="NZ_JAAAMJ010000009.1"/>
</dbReference>
<proteinExistence type="predicted"/>
<keyword evidence="2" id="KW-1185">Reference proteome</keyword>
<reference evidence="1 2" key="1">
    <citation type="submission" date="2020-01" db="EMBL/GenBank/DDBJ databases">
        <title>Genomes of bacteria type strains.</title>
        <authorList>
            <person name="Chen J."/>
            <person name="Zhu S."/>
            <person name="Chen J."/>
        </authorList>
    </citation>
    <scope>NUCLEOTIDE SEQUENCE [LARGE SCALE GENOMIC DNA]</scope>
    <source>
        <strain evidence="1 2">KCTC 52919</strain>
    </source>
</reference>
<accession>A0A6L9MIC9</accession>
<name>A0A6L9MIC9_9HYPH</name>
<dbReference type="EMBL" id="JAAAMJ010000009">
    <property type="protein sequence ID" value="NDV87557.1"/>
    <property type="molecule type" value="Genomic_DNA"/>
</dbReference>
<evidence type="ECO:0000313" key="1">
    <source>
        <dbReference type="EMBL" id="NDV87557.1"/>
    </source>
</evidence>
<sequence length="190" mass="20403">MARLVRGLPLMLATVLAFGLWAEALAQQPSANMPVENSPFVLPPPGQDQGNVAPQTPRGLILGLLHWHPIASRCNFVDAGADKDTSGVDDPWPLVFVTMMETGGSGNTGLERGYVMANGLVRELEKGKTAADRDGSVVTVWRSAGEPRINVNVNLREARGVGDDARYFGSMTVFWGDKRETVAIAGECKN</sequence>
<comment type="caution">
    <text evidence="1">The sequence shown here is derived from an EMBL/GenBank/DDBJ whole genome shotgun (WGS) entry which is preliminary data.</text>
</comment>
<dbReference type="AlphaFoldDB" id="A0A6L9MIC9"/>
<gene>
    <name evidence="1" type="ORF">GTW51_12695</name>
</gene>
<dbReference type="Proteomes" id="UP000476332">
    <property type="component" value="Unassembled WGS sequence"/>
</dbReference>
<organism evidence="1 2">
    <name type="scientific">Aurantimonas aggregata</name>
    <dbReference type="NCBI Taxonomy" id="2047720"/>
    <lineage>
        <taxon>Bacteria</taxon>
        <taxon>Pseudomonadati</taxon>
        <taxon>Pseudomonadota</taxon>
        <taxon>Alphaproteobacteria</taxon>
        <taxon>Hyphomicrobiales</taxon>
        <taxon>Aurantimonadaceae</taxon>
        <taxon>Aurantimonas</taxon>
    </lineage>
</organism>
<protein>
    <submittedName>
        <fullName evidence="1">Uncharacterized protein</fullName>
    </submittedName>
</protein>
<evidence type="ECO:0000313" key="2">
    <source>
        <dbReference type="Proteomes" id="UP000476332"/>
    </source>
</evidence>